<evidence type="ECO:0000313" key="4">
    <source>
        <dbReference type="Proteomes" id="UP000264779"/>
    </source>
</evidence>
<feature type="domain" description="Enoyl reductase (ER)" evidence="2">
    <location>
        <begin position="17"/>
        <end position="346"/>
    </location>
</feature>
<evidence type="ECO:0000313" key="3">
    <source>
        <dbReference type="EMBL" id="HBU51522.1"/>
    </source>
</evidence>
<dbReference type="Gene3D" id="3.90.180.10">
    <property type="entry name" value="Medium-chain alcohol dehydrogenases, catalytic domain"/>
    <property type="match status" value="1"/>
</dbReference>
<organism evidence="3 4">
    <name type="scientific">Alteromonas australica</name>
    <dbReference type="NCBI Taxonomy" id="589873"/>
    <lineage>
        <taxon>Bacteria</taxon>
        <taxon>Pseudomonadati</taxon>
        <taxon>Pseudomonadota</taxon>
        <taxon>Gammaproteobacteria</taxon>
        <taxon>Alteromonadales</taxon>
        <taxon>Alteromonadaceae</taxon>
        <taxon>Alteromonas/Salinimonas group</taxon>
        <taxon>Alteromonas</taxon>
    </lineage>
</organism>
<dbReference type="Pfam" id="PF00107">
    <property type="entry name" value="ADH_zinc_N"/>
    <property type="match status" value="1"/>
</dbReference>
<dbReference type="InterPro" id="IPR020843">
    <property type="entry name" value="ER"/>
</dbReference>
<dbReference type="Proteomes" id="UP000264779">
    <property type="component" value="Unassembled WGS sequence"/>
</dbReference>
<dbReference type="InterPro" id="IPR013154">
    <property type="entry name" value="ADH-like_N"/>
</dbReference>
<sequence>MKSLPNEMYGVQLTKHGDLDALTFNENIPLPTLSDNDVLIEVRAAGVNNTDLNTRKGWYSKGDNNAEDAGWAGNALNLPLIQGADVCGYITAVGNNVSKERIGERVIIEPCLVEVDSKPLSTPWYFGSECNGGFAQFTKVASRHAHAVNSTMTDVELASFPCSYSTAENMLHRANVKTGERVFITGASGGVGSAAVQLAKARGAYVVAVTSEQKQSAIQALGADKTVLRDEDWQHMAESEPFDVVIDLIAGPRWPELLEILKPFGRYATSGAIAGHDVSLDVRTLYLKDLTLLGCTILGHDVFANLVKHIEAGNIKPLVSSTFPLSEIHQAQQEFEQKKHIGKMVLTLQPK</sequence>
<dbReference type="InterPro" id="IPR013149">
    <property type="entry name" value="ADH-like_C"/>
</dbReference>
<dbReference type="PANTHER" id="PTHR44154:SF1">
    <property type="entry name" value="QUINONE OXIDOREDUCTASE"/>
    <property type="match status" value="1"/>
</dbReference>
<gene>
    <name evidence="3" type="ORF">DEB45_09690</name>
</gene>
<dbReference type="SMART" id="SM00829">
    <property type="entry name" value="PKS_ER"/>
    <property type="match status" value="1"/>
</dbReference>
<protein>
    <submittedName>
        <fullName evidence="3">Alcohol dehydrogenase</fullName>
    </submittedName>
</protein>
<reference evidence="3 4" key="1">
    <citation type="journal article" date="2018" name="Nat. Biotechnol.">
        <title>A standardized bacterial taxonomy based on genome phylogeny substantially revises the tree of life.</title>
        <authorList>
            <person name="Parks D.H."/>
            <person name="Chuvochina M."/>
            <person name="Waite D.W."/>
            <person name="Rinke C."/>
            <person name="Skarshewski A."/>
            <person name="Chaumeil P.A."/>
            <person name="Hugenholtz P."/>
        </authorList>
    </citation>
    <scope>NUCLEOTIDE SEQUENCE [LARGE SCALE GENOMIC DNA]</scope>
    <source>
        <strain evidence="3">UBA11621</strain>
    </source>
</reference>
<evidence type="ECO:0000259" key="2">
    <source>
        <dbReference type="SMART" id="SM00829"/>
    </source>
</evidence>
<accession>A0A358E019</accession>
<comment type="caution">
    <text evidence="3">The sequence shown here is derived from an EMBL/GenBank/DDBJ whole genome shotgun (WGS) entry which is preliminary data.</text>
</comment>
<dbReference type="EMBL" id="DONK01000139">
    <property type="protein sequence ID" value="HBU51522.1"/>
    <property type="molecule type" value="Genomic_DNA"/>
</dbReference>
<dbReference type="CDD" id="cd08274">
    <property type="entry name" value="MDR9"/>
    <property type="match status" value="1"/>
</dbReference>
<dbReference type="InterPro" id="IPR051603">
    <property type="entry name" value="Zinc-ADH_QOR/CCCR"/>
</dbReference>
<dbReference type="SUPFAM" id="SSF50129">
    <property type="entry name" value="GroES-like"/>
    <property type="match status" value="1"/>
</dbReference>
<dbReference type="SUPFAM" id="SSF51735">
    <property type="entry name" value="NAD(P)-binding Rossmann-fold domains"/>
    <property type="match status" value="1"/>
</dbReference>
<dbReference type="InterPro" id="IPR036291">
    <property type="entry name" value="NAD(P)-bd_dom_sf"/>
</dbReference>
<dbReference type="Gene3D" id="3.40.50.720">
    <property type="entry name" value="NAD(P)-binding Rossmann-like Domain"/>
    <property type="match status" value="1"/>
</dbReference>
<dbReference type="Pfam" id="PF08240">
    <property type="entry name" value="ADH_N"/>
    <property type="match status" value="1"/>
</dbReference>
<proteinExistence type="predicted"/>
<dbReference type="InterPro" id="IPR011032">
    <property type="entry name" value="GroES-like_sf"/>
</dbReference>
<dbReference type="PANTHER" id="PTHR44154">
    <property type="entry name" value="QUINONE OXIDOREDUCTASE"/>
    <property type="match status" value="1"/>
</dbReference>
<keyword evidence="1" id="KW-0521">NADP</keyword>
<evidence type="ECO:0000256" key="1">
    <source>
        <dbReference type="ARBA" id="ARBA00022857"/>
    </source>
</evidence>
<dbReference type="GO" id="GO:0016491">
    <property type="term" value="F:oxidoreductase activity"/>
    <property type="evidence" value="ECO:0007669"/>
    <property type="project" value="InterPro"/>
</dbReference>
<dbReference type="AlphaFoldDB" id="A0A358E019"/>
<name>A0A358E019_9ALTE</name>